<protein>
    <submittedName>
        <fullName evidence="1">Uncharacterized protein</fullName>
    </submittedName>
</protein>
<organism evidence="1 2">
    <name type="scientific">Colletotrichum navitas</name>
    <dbReference type="NCBI Taxonomy" id="681940"/>
    <lineage>
        <taxon>Eukaryota</taxon>
        <taxon>Fungi</taxon>
        <taxon>Dikarya</taxon>
        <taxon>Ascomycota</taxon>
        <taxon>Pezizomycotina</taxon>
        <taxon>Sordariomycetes</taxon>
        <taxon>Hypocreomycetidae</taxon>
        <taxon>Glomerellales</taxon>
        <taxon>Glomerellaceae</taxon>
        <taxon>Colletotrichum</taxon>
        <taxon>Colletotrichum graminicola species complex</taxon>
    </lineage>
</organism>
<keyword evidence="2" id="KW-1185">Reference proteome</keyword>
<dbReference type="AlphaFoldDB" id="A0AAD8PU42"/>
<dbReference type="EMBL" id="JAHLJV010000058">
    <property type="protein sequence ID" value="KAK1580139.1"/>
    <property type="molecule type" value="Genomic_DNA"/>
</dbReference>
<evidence type="ECO:0000313" key="1">
    <source>
        <dbReference type="EMBL" id="KAK1580139.1"/>
    </source>
</evidence>
<evidence type="ECO:0000313" key="2">
    <source>
        <dbReference type="Proteomes" id="UP001230504"/>
    </source>
</evidence>
<reference evidence="1" key="1">
    <citation type="submission" date="2021-06" db="EMBL/GenBank/DDBJ databases">
        <title>Comparative genomics, transcriptomics and evolutionary studies reveal genomic signatures of adaptation to plant cell wall in hemibiotrophic fungi.</title>
        <authorList>
            <consortium name="DOE Joint Genome Institute"/>
            <person name="Baroncelli R."/>
            <person name="Diaz J.F."/>
            <person name="Benocci T."/>
            <person name="Peng M."/>
            <person name="Battaglia E."/>
            <person name="Haridas S."/>
            <person name="Andreopoulos W."/>
            <person name="Labutti K."/>
            <person name="Pangilinan J."/>
            <person name="Floch G.L."/>
            <person name="Makela M.R."/>
            <person name="Henrissat B."/>
            <person name="Grigoriev I.V."/>
            <person name="Crouch J.A."/>
            <person name="De Vries R.P."/>
            <person name="Sukno S.A."/>
            <person name="Thon M.R."/>
        </authorList>
    </citation>
    <scope>NUCLEOTIDE SEQUENCE</scope>
    <source>
        <strain evidence="1">CBS 125086</strain>
    </source>
</reference>
<accession>A0AAD8PU42</accession>
<gene>
    <name evidence="1" type="ORF">LY79DRAFT_562407</name>
</gene>
<dbReference type="RefSeq" id="XP_060411198.1">
    <property type="nucleotide sequence ID" value="XM_060558472.1"/>
</dbReference>
<dbReference type="Proteomes" id="UP001230504">
    <property type="component" value="Unassembled WGS sequence"/>
</dbReference>
<proteinExistence type="predicted"/>
<name>A0AAD8PU42_9PEZI</name>
<dbReference type="GeneID" id="85442712"/>
<comment type="caution">
    <text evidence="1">The sequence shown here is derived from an EMBL/GenBank/DDBJ whole genome shotgun (WGS) entry which is preliminary data.</text>
</comment>
<sequence>MPSTQMHSRQDRSGQDRSGQATYLSANVQYEMPCRPSSVRSTVEAAQKGLLSHVLDPPFGHILTMQSMRIRGSCRDALPSSHRMLYDCTTFTKTSTSDTYHPHVHEVRDCRRCPPWMMRRSPRRGPTDMYVEGGHGVSSRWGGHVVLNGSLAPITIIITSSLQRLKRRRRRRR</sequence>